<dbReference type="InterPro" id="IPR041726">
    <property type="entry name" value="ACAD10_11_N"/>
</dbReference>
<reference evidence="3" key="1">
    <citation type="submission" date="2018-08" db="EMBL/GenBank/DDBJ databases">
        <authorList>
            <person name="Kim S.-J."/>
            <person name="Jung G.-Y."/>
        </authorList>
    </citation>
    <scope>NUCLEOTIDE SEQUENCE [LARGE SCALE GENOMIC DNA]</scope>
    <source>
        <strain evidence="3">GY_G</strain>
    </source>
</reference>
<dbReference type="PANTHER" id="PTHR21310:SF40">
    <property type="entry name" value="AMINOGLYCOSIDE PHOSPHOTRANSFERASE DOMAIN-CONTAINING PROTEIN-RELATED"/>
    <property type="match status" value="1"/>
</dbReference>
<dbReference type="SUPFAM" id="SSF56112">
    <property type="entry name" value="Protein kinase-like (PK-like)"/>
    <property type="match status" value="1"/>
</dbReference>
<dbReference type="PANTHER" id="PTHR21310">
    <property type="entry name" value="AMINOGLYCOSIDE PHOSPHOTRANSFERASE-RELATED-RELATED"/>
    <property type="match status" value="1"/>
</dbReference>
<protein>
    <submittedName>
        <fullName evidence="2">Phosphotransferase family protein</fullName>
    </submittedName>
</protein>
<dbReference type="AlphaFoldDB" id="A0A371BG95"/>
<dbReference type="Proteomes" id="UP000263833">
    <property type="component" value="Unassembled WGS sequence"/>
</dbReference>
<dbReference type="Gene3D" id="3.90.1200.10">
    <property type="match status" value="1"/>
</dbReference>
<dbReference type="Pfam" id="PF01636">
    <property type="entry name" value="APH"/>
    <property type="match status" value="1"/>
</dbReference>
<evidence type="ECO:0000313" key="2">
    <source>
        <dbReference type="EMBL" id="RDV06616.1"/>
    </source>
</evidence>
<dbReference type="InterPro" id="IPR051678">
    <property type="entry name" value="AGP_Transferase"/>
</dbReference>
<dbReference type="PROSITE" id="PS50042">
    <property type="entry name" value="CNMP_BINDING_3"/>
    <property type="match status" value="1"/>
</dbReference>
<evidence type="ECO:0000313" key="3">
    <source>
        <dbReference type="Proteomes" id="UP000263833"/>
    </source>
</evidence>
<proteinExistence type="predicted"/>
<gene>
    <name evidence="2" type="ORF">DXH95_04130</name>
</gene>
<dbReference type="InterPro" id="IPR000595">
    <property type="entry name" value="cNMP-bd_dom"/>
</dbReference>
<dbReference type="EMBL" id="QRGP01000001">
    <property type="protein sequence ID" value="RDV06616.1"/>
    <property type="molecule type" value="Genomic_DNA"/>
</dbReference>
<comment type="caution">
    <text evidence="2">The sequence shown here is derived from an EMBL/GenBank/DDBJ whole genome shotgun (WGS) entry which is preliminary data.</text>
</comment>
<evidence type="ECO:0000259" key="1">
    <source>
        <dbReference type="PROSITE" id="PS50042"/>
    </source>
</evidence>
<sequence>MNLPAELNTLLPDGLFDAVQSASGAAIEQVRPRGGGGASREGAELDLRWPDGRMQTAYMNYDVHRAGAGDDDAFLREAAIIKSLSGQHKAAGVKVAPFIAAIPEKRALLGGFVDGEANFNKLVTPEDRMAVAVDFMDQLAKLHKIDVSASPVEGMGPVSPISTLIDQRIDLLRRRNKGKDWDPLIQLSIDWLADNVPSDLPAPVIVHGDAGPANFLYSNGKVTILLDWELVHYGDPMADLAMLCLRMLFQPFVPLPSAFAAYEAAGGYPVDLDRVRYWRLLFQTGFARASRFNDPDAPPPPNLGMNMVYSTIHRRVLSEALAEAAGMDLEPVALPDSPLGAHHRSFDIALDDIRDIVVPRLADQQAAAKAKGLARLVKWWRDIERFEPGFHEAERVEIGAALGREFTSHAEAWTAYCAAVKAGTLNRKTAIQIANAHATRDAALMADAMGALAKTRFTPLS</sequence>
<dbReference type="CDD" id="cd05154">
    <property type="entry name" value="ACAD10_11_N-like"/>
    <property type="match status" value="1"/>
</dbReference>
<dbReference type="OrthoDB" id="3806873at2"/>
<keyword evidence="2" id="KW-0808">Transferase</keyword>
<keyword evidence="3" id="KW-1185">Reference proteome</keyword>
<dbReference type="RefSeq" id="WP_115548166.1">
    <property type="nucleotide sequence ID" value="NZ_QRGP01000001.1"/>
</dbReference>
<feature type="domain" description="Cyclic nucleotide-binding" evidence="1">
    <location>
        <begin position="204"/>
        <end position="281"/>
    </location>
</feature>
<dbReference type="InterPro" id="IPR002575">
    <property type="entry name" value="Aminoglycoside_PTrfase"/>
</dbReference>
<organism evidence="2 3">
    <name type="scientific">Sphingorhabdus pulchriflava</name>
    <dbReference type="NCBI Taxonomy" id="2292257"/>
    <lineage>
        <taxon>Bacteria</taxon>
        <taxon>Pseudomonadati</taxon>
        <taxon>Pseudomonadota</taxon>
        <taxon>Alphaproteobacteria</taxon>
        <taxon>Sphingomonadales</taxon>
        <taxon>Sphingomonadaceae</taxon>
        <taxon>Sphingorhabdus</taxon>
    </lineage>
</organism>
<dbReference type="InterPro" id="IPR011009">
    <property type="entry name" value="Kinase-like_dom_sf"/>
</dbReference>
<name>A0A371BG95_9SPHN</name>
<accession>A0A371BG95</accession>
<dbReference type="GO" id="GO:0016740">
    <property type="term" value="F:transferase activity"/>
    <property type="evidence" value="ECO:0007669"/>
    <property type="project" value="UniProtKB-KW"/>
</dbReference>